<keyword evidence="3 10" id="KW-0436">Ligase</keyword>
<evidence type="ECO:0000313" key="13">
    <source>
        <dbReference type="EMBL" id="KAJ1921353.1"/>
    </source>
</evidence>
<evidence type="ECO:0000256" key="7">
    <source>
        <dbReference type="ARBA" id="ARBA00023146"/>
    </source>
</evidence>
<dbReference type="GO" id="GO:0006420">
    <property type="term" value="P:arginyl-tRNA aminoacylation"/>
    <property type="evidence" value="ECO:0007669"/>
    <property type="project" value="InterPro"/>
</dbReference>
<organism evidence="13 14">
    <name type="scientific">Mycoemilia scoparia</name>
    <dbReference type="NCBI Taxonomy" id="417184"/>
    <lineage>
        <taxon>Eukaryota</taxon>
        <taxon>Fungi</taxon>
        <taxon>Fungi incertae sedis</taxon>
        <taxon>Zoopagomycota</taxon>
        <taxon>Kickxellomycotina</taxon>
        <taxon>Kickxellomycetes</taxon>
        <taxon>Kickxellales</taxon>
        <taxon>Kickxellaceae</taxon>
        <taxon>Mycoemilia</taxon>
    </lineage>
</organism>
<evidence type="ECO:0000256" key="3">
    <source>
        <dbReference type="ARBA" id="ARBA00022598"/>
    </source>
</evidence>
<dbReference type="SMART" id="SM00836">
    <property type="entry name" value="DALR_1"/>
    <property type="match status" value="1"/>
</dbReference>
<dbReference type="Pfam" id="PF05746">
    <property type="entry name" value="DALR_1"/>
    <property type="match status" value="1"/>
</dbReference>
<evidence type="ECO:0000256" key="5">
    <source>
        <dbReference type="ARBA" id="ARBA00022840"/>
    </source>
</evidence>
<comment type="caution">
    <text evidence="13">The sequence shown here is derived from an EMBL/GenBank/DDBJ whole genome shotgun (WGS) entry which is preliminary data.</text>
</comment>
<keyword evidence="4 10" id="KW-0547">Nucleotide-binding</keyword>
<dbReference type="PANTHER" id="PTHR11956:SF11">
    <property type="entry name" value="ARGININE--TRNA LIGASE, MITOCHONDRIAL-RELATED"/>
    <property type="match status" value="1"/>
</dbReference>
<sequence>MFDRFKTAIAEQLSEISGGDAKVIFEGLQPPKEETHGDFSFAIPRLRIKGNPKQMAIDFAEKFKTNELITKAASSGPFINFSIDKNVLRDDVLKAVYEQKEKYGTNTTGKGQHAIVEFSSPNIAKPFHAGHLRSTIIGHFICQLYKANGWDVTSMNYLGDWGKQYGLLAVGFKKYGSEEKLEQDPIKHLYEVYVSINAEAENDPNIQDQARAYFKRMEEGDEEVLGLWQRFRDMSIAKYKDIYARLGIHFDVYSGESQVTNGMNRAMKLLEDAGMVKEDDGAQLIDLEKYKLGKALVKKKDGTTLYLTRDIGAAIERYETYKFDKIIYVVSSQQDHHLKQLFKTIDLLKLPYADKFQHINYGLILGMSTRKGTVVFLEDILDNTRDHMHEVMKQNEDKYAQLEEPEYVADVVSKSAIYVQDFAARRIKDYKFNWDRVLSFEGDTGPYLQYAHARLCSMERRANVKINPNADLSVLTEPAVYSIITMVAQWPDVVKSTMETLEPSTVVTYTTRLSREIARAWETLWVVNQPENIAEARLLVYYSARITLGNALRILGLDPLERM</sequence>
<dbReference type="HAMAP" id="MF_00123">
    <property type="entry name" value="Arg_tRNA_synth"/>
    <property type="match status" value="1"/>
</dbReference>
<dbReference type="PROSITE" id="PS00178">
    <property type="entry name" value="AA_TRNA_LIGASE_I"/>
    <property type="match status" value="1"/>
</dbReference>
<dbReference type="InterPro" id="IPR036695">
    <property type="entry name" value="Arg-tRNA-synth_N_sf"/>
</dbReference>
<dbReference type="AlphaFoldDB" id="A0A9W8AA56"/>
<evidence type="ECO:0000259" key="11">
    <source>
        <dbReference type="SMART" id="SM00836"/>
    </source>
</evidence>
<feature type="domain" description="DALR anticodon binding" evidence="11">
    <location>
        <begin position="448"/>
        <end position="563"/>
    </location>
</feature>
<dbReference type="GO" id="GO:0032543">
    <property type="term" value="P:mitochondrial translation"/>
    <property type="evidence" value="ECO:0007669"/>
    <property type="project" value="TreeGrafter"/>
</dbReference>
<comment type="catalytic activity">
    <reaction evidence="9">
        <text>tRNA(Arg) + L-arginine + ATP = L-arginyl-tRNA(Arg) + AMP + diphosphate</text>
        <dbReference type="Rhea" id="RHEA:20301"/>
        <dbReference type="Rhea" id="RHEA-COMP:9658"/>
        <dbReference type="Rhea" id="RHEA-COMP:9673"/>
        <dbReference type="ChEBI" id="CHEBI:30616"/>
        <dbReference type="ChEBI" id="CHEBI:32682"/>
        <dbReference type="ChEBI" id="CHEBI:33019"/>
        <dbReference type="ChEBI" id="CHEBI:78442"/>
        <dbReference type="ChEBI" id="CHEBI:78513"/>
        <dbReference type="ChEBI" id="CHEBI:456215"/>
        <dbReference type="EC" id="6.1.1.19"/>
    </reaction>
</comment>
<feature type="domain" description="Arginyl tRNA synthetase N-terminal" evidence="12">
    <location>
        <begin position="3"/>
        <end position="83"/>
    </location>
</feature>
<comment type="similarity">
    <text evidence="1 10">Belongs to the class-I aminoacyl-tRNA synthetase family.</text>
</comment>
<dbReference type="InterPro" id="IPR001278">
    <property type="entry name" value="Arg-tRNA-ligase"/>
</dbReference>
<dbReference type="Proteomes" id="UP001150538">
    <property type="component" value="Unassembled WGS sequence"/>
</dbReference>
<dbReference type="InterPro" id="IPR009080">
    <property type="entry name" value="tRNAsynth_Ia_anticodon-bd"/>
</dbReference>
<dbReference type="InterPro" id="IPR001412">
    <property type="entry name" value="aa-tRNA-synth_I_CS"/>
</dbReference>
<dbReference type="Pfam" id="PF03485">
    <property type="entry name" value="Arg_tRNA_synt_N"/>
    <property type="match status" value="1"/>
</dbReference>
<dbReference type="PRINTS" id="PR01038">
    <property type="entry name" value="TRNASYNTHARG"/>
</dbReference>
<dbReference type="InterPro" id="IPR014729">
    <property type="entry name" value="Rossmann-like_a/b/a_fold"/>
</dbReference>
<accession>A0A9W8AA56</accession>
<evidence type="ECO:0000256" key="10">
    <source>
        <dbReference type="RuleBase" id="RU363038"/>
    </source>
</evidence>
<evidence type="ECO:0000256" key="9">
    <source>
        <dbReference type="ARBA" id="ARBA00049339"/>
    </source>
</evidence>
<proteinExistence type="inferred from homology"/>
<evidence type="ECO:0000256" key="6">
    <source>
        <dbReference type="ARBA" id="ARBA00022917"/>
    </source>
</evidence>
<dbReference type="FunFam" id="1.10.730.10:FF:000006">
    <property type="entry name" value="Arginyl-tRNA synthetase 2, mitochondrial"/>
    <property type="match status" value="1"/>
</dbReference>
<dbReference type="CDD" id="cd07956">
    <property type="entry name" value="Anticodon_Ia_Arg"/>
    <property type="match status" value="1"/>
</dbReference>
<dbReference type="EMBL" id="JANBPU010000005">
    <property type="protein sequence ID" value="KAJ1921353.1"/>
    <property type="molecule type" value="Genomic_DNA"/>
</dbReference>
<keyword evidence="7 10" id="KW-0030">Aminoacyl-tRNA synthetase</keyword>
<keyword evidence="6 10" id="KW-0648">Protein biosynthesis</keyword>
<dbReference type="PANTHER" id="PTHR11956">
    <property type="entry name" value="ARGINYL-TRNA SYNTHETASE"/>
    <property type="match status" value="1"/>
</dbReference>
<dbReference type="Pfam" id="PF00750">
    <property type="entry name" value="tRNA-synt_1d"/>
    <property type="match status" value="1"/>
</dbReference>
<evidence type="ECO:0000256" key="4">
    <source>
        <dbReference type="ARBA" id="ARBA00022741"/>
    </source>
</evidence>
<dbReference type="FunFam" id="3.40.50.620:FF:000058">
    <property type="entry name" value="Mitochondrial arginyl-tRNA synthetase"/>
    <property type="match status" value="1"/>
</dbReference>
<evidence type="ECO:0000256" key="1">
    <source>
        <dbReference type="ARBA" id="ARBA00005594"/>
    </source>
</evidence>
<dbReference type="SUPFAM" id="SSF55190">
    <property type="entry name" value="Arginyl-tRNA synthetase (ArgRS), N-terminal 'additional' domain"/>
    <property type="match status" value="1"/>
</dbReference>
<dbReference type="CDD" id="cd00671">
    <property type="entry name" value="ArgRS_core"/>
    <property type="match status" value="1"/>
</dbReference>
<keyword evidence="14" id="KW-1185">Reference proteome</keyword>
<dbReference type="SUPFAM" id="SSF47323">
    <property type="entry name" value="Anticodon-binding domain of a subclass of class I aminoacyl-tRNA synthetases"/>
    <property type="match status" value="1"/>
</dbReference>
<dbReference type="SMART" id="SM01016">
    <property type="entry name" value="Arg_tRNA_synt_N"/>
    <property type="match status" value="1"/>
</dbReference>
<dbReference type="GO" id="GO:0005524">
    <property type="term" value="F:ATP binding"/>
    <property type="evidence" value="ECO:0007669"/>
    <property type="project" value="UniProtKB-KW"/>
</dbReference>
<dbReference type="Gene3D" id="3.30.1360.70">
    <property type="entry name" value="Arginyl tRNA synthetase N-terminal domain"/>
    <property type="match status" value="1"/>
</dbReference>
<name>A0A9W8AA56_9FUNG</name>
<gene>
    <name evidence="13" type="primary">SYR1</name>
    <name evidence="13" type="ORF">H4219_000670</name>
</gene>
<dbReference type="SUPFAM" id="SSF52374">
    <property type="entry name" value="Nucleotidylyl transferase"/>
    <property type="match status" value="1"/>
</dbReference>
<reference evidence="13" key="1">
    <citation type="submission" date="2022-07" db="EMBL/GenBank/DDBJ databases">
        <title>Phylogenomic reconstructions and comparative analyses of Kickxellomycotina fungi.</title>
        <authorList>
            <person name="Reynolds N.K."/>
            <person name="Stajich J.E."/>
            <person name="Barry K."/>
            <person name="Grigoriev I.V."/>
            <person name="Crous P."/>
            <person name="Smith M.E."/>
        </authorList>
    </citation>
    <scope>NUCLEOTIDE SEQUENCE</scope>
    <source>
        <strain evidence="13">NBRC 100468</strain>
    </source>
</reference>
<dbReference type="Gene3D" id="3.40.50.620">
    <property type="entry name" value="HUPs"/>
    <property type="match status" value="1"/>
</dbReference>
<keyword evidence="5 10" id="KW-0067">ATP-binding</keyword>
<evidence type="ECO:0000256" key="2">
    <source>
        <dbReference type="ARBA" id="ARBA00012837"/>
    </source>
</evidence>
<dbReference type="InterPro" id="IPR005148">
    <property type="entry name" value="Arg-tRNA-synth_N"/>
</dbReference>
<dbReference type="Gene3D" id="1.10.730.10">
    <property type="entry name" value="Isoleucyl-tRNA Synthetase, Domain 1"/>
    <property type="match status" value="1"/>
</dbReference>
<dbReference type="NCBIfam" id="TIGR00456">
    <property type="entry name" value="argS"/>
    <property type="match status" value="1"/>
</dbReference>
<dbReference type="EC" id="6.1.1.19" evidence="2"/>
<dbReference type="InterPro" id="IPR035684">
    <property type="entry name" value="ArgRS_core"/>
</dbReference>
<dbReference type="InterPro" id="IPR008909">
    <property type="entry name" value="DALR_anticod-bd"/>
</dbReference>
<protein>
    <recommendedName>
        <fullName evidence="2">arginine--tRNA ligase</fullName>
        <ecNumber evidence="2">6.1.1.19</ecNumber>
    </recommendedName>
    <alternativeName>
        <fullName evidence="8">Arginyl-tRNA synthetase</fullName>
    </alternativeName>
</protein>
<evidence type="ECO:0000256" key="8">
    <source>
        <dbReference type="ARBA" id="ARBA00033033"/>
    </source>
</evidence>
<dbReference type="OrthoDB" id="68056at2759"/>
<evidence type="ECO:0000313" key="14">
    <source>
        <dbReference type="Proteomes" id="UP001150538"/>
    </source>
</evidence>
<dbReference type="GO" id="GO:0005739">
    <property type="term" value="C:mitochondrion"/>
    <property type="evidence" value="ECO:0007669"/>
    <property type="project" value="TreeGrafter"/>
</dbReference>
<dbReference type="GO" id="GO:0004814">
    <property type="term" value="F:arginine-tRNA ligase activity"/>
    <property type="evidence" value="ECO:0007669"/>
    <property type="project" value="UniProtKB-EC"/>
</dbReference>
<evidence type="ECO:0000259" key="12">
    <source>
        <dbReference type="SMART" id="SM01016"/>
    </source>
</evidence>